<dbReference type="Proteomes" id="UP000774935">
    <property type="component" value="Unassembled WGS sequence"/>
</dbReference>
<dbReference type="SUPFAM" id="SSF46955">
    <property type="entry name" value="Putative DNA-binding domain"/>
    <property type="match status" value="1"/>
</dbReference>
<protein>
    <submittedName>
        <fullName evidence="2">Helix-turn-helix domain-containing protein</fullName>
    </submittedName>
</protein>
<dbReference type="InterPro" id="IPR009061">
    <property type="entry name" value="DNA-bd_dom_put_sf"/>
</dbReference>
<comment type="caution">
    <text evidence="2">The sequence shown here is derived from an EMBL/GenBank/DDBJ whole genome shotgun (WGS) entry which is preliminary data.</text>
</comment>
<dbReference type="Pfam" id="PF12728">
    <property type="entry name" value="HTH_17"/>
    <property type="match status" value="1"/>
</dbReference>
<evidence type="ECO:0000259" key="1">
    <source>
        <dbReference type="Pfam" id="PF12728"/>
    </source>
</evidence>
<organism evidence="2 3">
    <name type="scientific">Pontibacter populi</name>
    <dbReference type="NCBI Taxonomy" id="890055"/>
    <lineage>
        <taxon>Bacteria</taxon>
        <taxon>Pseudomonadati</taxon>
        <taxon>Bacteroidota</taxon>
        <taxon>Cytophagia</taxon>
        <taxon>Cytophagales</taxon>
        <taxon>Hymenobacteraceae</taxon>
        <taxon>Pontibacter</taxon>
    </lineage>
</organism>
<keyword evidence="3" id="KW-1185">Reference proteome</keyword>
<feature type="domain" description="Helix-turn-helix" evidence="1">
    <location>
        <begin position="29"/>
        <end position="78"/>
    </location>
</feature>
<reference evidence="2 3" key="1">
    <citation type="submission" date="2021-07" db="EMBL/GenBank/DDBJ databases">
        <authorList>
            <person name="Kim M.K."/>
        </authorList>
    </citation>
    <scope>NUCLEOTIDE SEQUENCE [LARGE SCALE GENOMIC DNA]</scope>
    <source>
        <strain evidence="2 3">HLY7-15</strain>
    </source>
</reference>
<gene>
    <name evidence="2" type="ORF">KYK27_14920</name>
</gene>
<dbReference type="Gene3D" id="1.10.1660.10">
    <property type="match status" value="1"/>
</dbReference>
<evidence type="ECO:0000313" key="2">
    <source>
        <dbReference type="EMBL" id="MBW3366352.1"/>
    </source>
</evidence>
<evidence type="ECO:0000313" key="3">
    <source>
        <dbReference type="Proteomes" id="UP000774935"/>
    </source>
</evidence>
<accession>A0ABS6XED1</accession>
<dbReference type="InterPro" id="IPR041657">
    <property type="entry name" value="HTH_17"/>
</dbReference>
<proteinExistence type="predicted"/>
<sequence length="84" mass="9577">MSKTFAVELEKVLPYVLSAVKSSINEQKLYTRKEAAEKLNVSLTTLHNWKVQGILVPMQSGRKCLYTAEQLDTFLNGRTDELPY</sequence>
<name>A0ABS6XED1_9BACT</name>
<dbReference type="EMBL" id="JAHWXQ010000004">
    <property type="protein sequence ID" value="MBW3366352.1"/>
    <property type="molecule type" value="Genomic_DNA"/>
</dbReference>